<reference evidence="4 5" key="1">
    <citation type="journal article" date="2018" name="Sci. Rep.">
        <title>Raphidocelis subcapitata (=Pseudokirchneriella subcapitata) provides an insight into genome evolution and environmental adaptations in the Sphaeropleales.</title>
        <authorList>
            <person name="Suzuki S."/>
            <person name="Yamaguchi H."/>
            <person name="Nakajima N."/>
            <person name="Kawachi M."/>
        </authorList>
    </citation>
    <scope>NUCLEOTIDE SEQUENCE [LARGE SCALE GENOMIC DNA]</scope>
    <source>
        <strain evidence="4 5">NIES-35</strain>
    </source>
</reference>
<keyword evidence="5" id="KW-1185">Reference proteome</keyword>
<dbReference type="GO" id="GO:0030150">
    <property type="term" value="P:protein import into mitochondrial matrix"/>
    <property type="evidence" value="ECO:0007669"/>
    <property type="project" value="TreeGrafter"/>
</dbReference>
<feature type="region of interest" description="Disordered" evidence="2">
    <location>
        <begin position="326"/>
        <end position="350"/>
    </location>
</feature>
<dbReference type="GO" id="GO:0050821">
    <property type="term" value="P:protein stabilization"/>
    <property type="evidence" value="ECO:0007669"/>
    <property type="project" value="TreeGrafter"/>
</dbReference>
<keyword evidence="1" id="KW-0479">Metal-binding</keyword>
<proteinExistence type="predicted"/>
<dbReference type="GO" id="GO:0051087">
    <property type="term" value="F:protein-folding chaperone binding"/>
    <property type="evidence" value="ECO:0007669"/>
    <property type="project" value="TreeGrafter"/>
</dbReference>
<evidence type="ECO:0000259" key="3">
    <source>
        <dbReference type="PROSITE" id="PS51501"/>
    </source>
</evidence>
<dbReference type="Pfam" id="PF05180">
    <property type="entry name" value="zf-DNL"/>
    <property type="match status" value="1"/>
</dbReference>
<evidence type="ECO:0000313" key="5">
    <source>
        <dbReference type="Proteomes" id="UP000247498"/>
    </source>
</evidence>
<dbReference type="EMBL" id="BDRX01000030">
    <property type="protein sequence ID" value="GBF92298.1"/>
    <property type="molecule type" value="Genomic_DNA"/>
</dbReference>
<dbReference type="OrthoDB" id="547653at2759"/>
<dbReference type="PANTHER" id="PTHR20922:SF15">
    <property type="entry name" value="A_TM021B04.14 PROTEIN"/>
    <property type="match status" value="1"/>
</dbReference>
<feature type="compositionally biased region" description="Gly residues" evidence="2">
    <location>
        <begin position="334"/>
        <end position="350"/>
    </location>
</feature>
<dbReference type="Proteomes" id="UP000247498">
    <property type="component" value="Unassembled WGS sequence"/>
</dbReference>
<evidence type="ECO:0000256" key="1">
    <source>
        <dbReference type="PROSITE-ProRule" id="PRU00834"/>
    </source>
</evidence>
<dbReference type="GO" id="GO:0008270">
    <property type="term" value="F:zinc ion binding"/>
    <property type="evidence" value="ECO:0007669"/>
    <property type="project" value="UniProtKB-KW"/>
</dbReference>
<sequence length="350" mass="35137">MLALQRRGSACGRCASVPARAPRRCSGAGHDTSAAAAAAAAPQRGAHRQRVAAAAAAAPRGGDGEARPVMLNDEHTLWLQAAGGDRPALLFGGNFVLRAAATAAAAPPAPAGLVPWRRPGGLSLGPRRAPGPASLRDAALVVLPATPRGIVPLGGEPVALTGEGFVEAEAVEAEVLPALDAPTTAIVPRAQMGVVPAAPAALGLSPAAGGAGGDAAAAAGAPRADGVYESFSSSPRRGHKIKFTCRRCGATSIRPVNIHAWREGTVFARCGRCRVTHKLIDNLKLFHEMSGAVYDGPHPPLEPGRQSGLPPGLQLRLEELAAPGEGGAAPAVGGFDGFGDWRPGGNGGSA</sequence>
<keyword evidence="1" id="KW-0863">Zinc-finger</keyword>
<dbReference type="InterPro" id="IPR024158">
    <property type="entry name" value="Mt_import_TIM15"/>
</dbReference>
<comment type="caution">
    <text evidence="4">The sequence shown here is derived from an EMBL/GenBank/DDBJ whole genome shotgun (WGS) entry which is preliminary data.</text>
</comment>
<evidence type="ECO:0000256" key="2">
    <source>
        <dbReference type="SAM" id="MobiDB-lite"/>
    </source>
</evidence>
<name>A0A2V0NXD4_9CHLO</name>
<dbReference type="GO" id="GO:0006457">
    <property type="term" value="P:protein folding"/>
    <property type="evidence" value="ECO:0007669"/>
    <property type="project" value="TreeGrafter"/>
</dbReference>
<evidence type="ECO:0000313" key="4">
    <source>
        <dbReference type="EMBL" id="GBF92298.1"/>
    </source>
</evidence>
<keyword evidence="1" id="KW-0862">Zinc</keyword>
<organism evidence="4 5">
    <name type="scientific">Raphidocelis subcapitata</name>
    <dbReference type="NCBI Taxonomy" id="307507"/>
    <lineage>
        <taxon>Eukaryota</taxon>
        <taxon>Viridiplantae</taxon>
        <taxon>Chlorophyta</taxon>
        <taxon>core chlorophytes</taxon>
        <taxon>Chlorophyceae</taxon>
        <taxon>CS clade</taxon>
        <taxon>Sphaeropleales</taxon>
        <taxon>Selenastraceae</taxon>
        <taxon>Raphidocelis</taxon>
    </lineage>
</organism>
<dbReference type="GO" id="GO:0005739">
    <property type="term" value="C:mitochondrion"/>
    <property type="evidence" value="ECO:0007669"/>
    <property type="project" value="TreeGrafter"/>
</dbReference>
<feature type="domain" description="DNL-type" evidence="3">
    <location>
        <begin position="234"/>
        <end position="350"/>
    </location>
</feature>
<dbReference type="AlphaFoldDB" id="A0A2V0NXD4"/>
<dbReference type="STRING" id="307507.A0A2V0NXD4"/>
<dbReference type="PANTHER" id="PTHR20922">
    <property type="entry name" value="DNL-TYPE ZINC FINGER PROTEIN"/>
    <property type="match status" value="1"/>
</dbReference>
<dbReference type="InterPro" id="IPR007853">
    <property type="entry name" value="Znf_DNL-typ"/>
</dbReference>
<gene>
    <name evidence="4" type="ORF">Rsub_05381</name>
</gene>
<dbReference type="PROSITE" id="PS51501">
    <property type="entry name" value="ZF_DNL"/>
    <property type="match status" value="1"/>
</dbReference>
<protein>
    <recommendedName>
        <fullName evidence="3">DNL-type domain-containing protein</fullName>
    </recommendedName>
</protein>
<dbReference type="InParanoid" id="A0A2V0NXD4"/>
<accession>A0A2V0NXD4</accession>